<dbReference type="GO" id="GO:0006508">
    <property type="term" value="P:proteolysis"/>
    <property type="evidence" value="ECO:0007669"/>
    <property type="project" value="InterPro"/>
</dbReference>
<keyword evidence="2" id="KW-0732">Signal</keyword>
<evidence type="ECO:0000256" key="6">
    <source>
        <dbReference type="PROSITE-ProRule" id="PRU01355"/>
    </source>
</evidence>
<protein>
    <submittedName>
        <fullName evidence="8">Uncharacterized protein</fullName>
    </submittedName>
</protein>
<dbReference type="Pfam" id="PF01401">
    <property type="entry name" value="Peptidase_M2"/>
    <property type="match status" value="1"/>
</dbReference>
<dbReference type="PANTHER" id="PTHR10514:SF27">
    <property type="entry name" value="ANGIOTENSIN-CONVERTING ENZYME"/>
    <property type="match status" value="1"/>
</dbReference>
<evidence type="ECO:0000256" key="1">
    <source>
        <dbReference type="ARBA" id="ARBA00008139"/>
    </source>
</evidence>
<dbReference type="WBParaSite" id="PEQ_0000359001-mRNA-1">
    <property type="protein sequence ID" value="PEQ_0000359001-mRNA-1"/>
    <property type="gene ID" value="PEQ_0000359001"/>
</dbReference>
<reference evidence="8" key="1">
    <citation type="submission" date="2022-11" db="UniProtKB">
        <authorList>
            <consortium name="WormBaseParasite"/>
        </authorList>
    </citation>
    <scope>IDENTIFICATION</scope>
</reference>
<feature type="binding site" evidence="5">
    <location>
        <position position="42"/>
    </location>
    <ligand>
        <name>chloride</name>
        <dbReference type="ChEBI" id="CHEBI:17996"/>
        <label>1</label>
    </ligand>
</feature>
<comment type="caution">
    <text evidence="6">Lacks conserved residue(s) required for the propagation of feature annotation.</text>
</comment>
<dbReference type="InterPro" id="IPR001548">
    <property type="entry name" value="Peptidase_M2"/>
</dbReference>
<dbReference type="GO" id="GO:0008237">
    <property type="term" value="F:metallopeptidase activity"/>
    <property type="evidence" value="ECO:0007669"/>
    <property type="project" value="InterPro"/>
</dbReference>
<proteinExistence type="inferred from homology"/>
<evidence type="ECO:0000256" key="2">
    <source>
        <dbReference type="ARBA" id="ARBA00022729"/>
    </source>
</evidence>
<evidence type="ECO:0000256" key="4">
    <source>
        <dbReference type="ARBA" id="ARBA00023180"/>
    </source>
</evidence>
<evidence type="ECO:0000313" key="7">
    <source>
        <dbReference type="Proteomes" id="UP000887564"/>
    </source>
</evidence>
<name>A0A914RNW3_PAREQ</name>
<dbReference type="GO" id="GO:0008241">
    <property type="term" value="F:peptidyl-dipeptidase activity"/>
    <property type="evidence" value="ECO:0007669"/>
    <property type="project" value="InterPro"/>
</dbReference>
<evidence type="ECO:0000256" key="5">
    <source>
        <dbReference type="PIRSR" id="PIRSR601548-2"/>
    </source>
</evidence>
<keyword evidence="3" id="KW-1015">Disulfide bond</keyword>
<dbReference type="SUPFAM" id="SSF55486">
    <property type="entry name" value="Metalloproteases ('zincins'), catalytic domain"/>
    <property type="match status" value="1"/>
</dbReference>
<comment type="similarity">
    <text evidence="1 6">Belongs to the peptidase M2 family.</text>
</comment>
<dbReference type="GO" id="GO:0016020">
    <property type="term" value="C:membrane"/>
    <property type="evidence" value="ECO:0007669"/>
    <property type="project" value="InterPro"/>
</dbReference>
<accession>A0A914RNW3</accession>
<evidence type="ECO:0000256" key="3">
    <source>
        <dbReference type="ARBA" id="ARBA00023157"/>
    </source>
</evidence>
<keyword evidence="4" id="KW-0325">Glycoprotein</keyword>
<keyword evidence="7" id="KW-1185">Reference proteome</keyword>
<sequence length="133" mass="15008">MAWRRAVAQDLAPSYERLMHLTNQGAVLNGFSDGGAMWRSPYDLSIEGGRAKLTDLRQLFQLHAYVRRQLAGIYGIEKAPQLTKDGPIPAHLLSLIAGDSWIALYHETKPFDSVDIRSEQILENLQRLNYTAK</sequence>
<dbReference type="PROSITE" id="PS52011">
    <property type="entry name" value="PEPTIDASE_M2"/>
    <property type="match status" value="1"/>
</dbReference>
<dbReference type="PANTHER" id="PTHR10514">
    <property type="entry name" value="ANGIOTENSIN-CONVERTING ENZYME"/>
    <property type="match status" value="1"/>
</dbReference>
<evidence type="ECO:0000313" key="8">
    <source>
        <dbReference type="WBParaSite" id="PEQ_0000359001-mRNA-1"/>
    </source>
</evidence>
<organism evidence="7 8">
    <name type="scientific">Parascaris equorum</name>
    <name type="common">Equine roundworm</name>
    <dbReference type="NCBI Taxonomy" id="6256"/>
    <lineage>
        <taxon>Eukaryota</taxon>
        <taxon>Metazoa</taxon>
        <taxon>Ecdysozoa</taxon>
        <taxon>Nematoda</taxon>
        <taxon>Chromadorea</taxon>
        <taxon>Rhabditida</taxon>
        <taxon>Spirurina</taxon>
        <taxon>Ascaridomorpha</taxon>
        <taxon>Ascaridoidea</taxon>
        <taxon>Ascarididae</taxon>
        <taxon>Parascaris</taxon>
    </lineage>
</organism>
<dbReference type="AlphaFoldDB" id="A0A914RNW3"/>
<dbReference type="Proteomes" id="UP000887564">
    <property type="component" value="Unplaced"/>
</dbReference>